<evidence type="ECO:0000313" key="4">
    <source>
        <dbReference type="EnsemblMetazoa" id="CapteP217857"/>
    </source>
</evidence>
<dbReference type="AlphaFoldDB" id="R7VGP1"/>
<dbReference type="Gene3D" id="3.80.10.10">
    <property type="entry name" value="Ribonuclease Inhibitor"/>
    <property type="match status" value="1"/>
</dbReference>
<keyword evidence="1 2" id="KW-0732">Signal</keyword>
<evidence type="ECO:0000256" key="2">
    <source>
        <dbReference type="SAM" id="SignalP"/>
    </source>
</evidence>
<evidence type="ECO:0008006" key="6">
    <source>
        <dbReference type="Google" id="ProtNLM"/>
    </source>
</evidence>
<sequence>MEIRRLVWLLACLLNAENTFGVPIFDDYQGLTSVRDNIDPSVSVLICIGNSISIITKSDLNDKYPMLTEIYLDHNLLAIVERGCFKGTALKYISLSYNLLTVFSDFREVKDTLESINLEGNKIQKISTTEVDYLTKISNIVLSDNPLTQLPQLTLFHPSLIWLNLNGIELDCCSLTIWLKRKPVTLGLLMNIRPCSYPPEWNMTKWESITDDMLLQNTCATRSCARNKKLH</sequence>
<dbReference type="GO" id="GO:0005615">
    <property type="term" value="C:extracellular space"/>
    <property type="evidence" value="ECO:0007669"/>
    <property type="project" value="TreeGrafter"/>
</dbReference>
<dbReference type="Pfam" id="PF13855">
    <property type="entry name" value="LRR_8"/>
    <property type="match status" value="1"/>
</dbReference>
<dbReference type="Proteomes" id="UP000014760">
    <property type="component" value="Unassembled WGS sequence"/>
</dbReference>
<dbReference type="PANTHER" id="PTHR24373:SF387">
    <property type="entry name" value="LEUCINE-RICH REPEATS AND IMMUNOGLOBULIN-LIKE DOMAINS PROTEIN SMA-10"/>
    <property type="match status" value="1"/>
</dbReference>
<keyword evidence="5" id="KW-1185">Reference proteome</keyword>
<dbReference type="HOGENOM" id="CLU_074440_0_0_1"/>
<evidence type="ECO:0000313" key="3">
    <source>
        <dbReference type="EMBL" id="ELU17717.1"/>
    </source>
</evidence>
<name>R7VGP1_CAPTE</name>
<dbReference type="EMBL" id="AMQN01003987">
    <property type="status" value="NOT_ANNOTATED_CDS"/>
    <property type="molecule type" value="Genomic_DNA"/>
</dbReference>
<dbReference type="SUPFAM" id="SSF52058">
    <property type="entry name" value="L domain-like"/>
    <property type="match status" value="1"/>
</dbReference>
<dbReference type="OrthoDB" id="40118at2759"/>
<dbReference type="InterPro" id="IPR032675">
    <property type="entry name" value="LRR_dom_sf"/>
</dbReference>
<feature type="signal peptide" evidence="2">
    <location>
        <begin position="1"/>
        <end position="21"/>
    </location>
</feature>
<organism evidence="3">
    <name type="scientific">Capitella teleta</name>
    <name type="common">Polychaete worm</name>
    <dbReference type="NCBI Taxonomy" id="283909"/>
    <lineage>
        <taxon>Eukaryota</taxon>
        <taxon>Metazoa</taxon>
        <taxon>Spiralia</taxon>
        <taxon>Lophotrochozoa</taxon>
        <taxon>Annelida</taxon>
        <taxon>Polychaeta</taxon>
        <taxon>Sedentaria</taxon>
        <taxon>Scolecida</taxon>
        <taxon>Capitellidae</taxon>
        <taxon>Capitella</taxon>
    </lineage>
</organism>
<proteinExistence type="predicted"/>
<gene>
    <name evidence="3" type="ORF">CAPTEDRAFT_217857</name>
</gene>
<protein>
    <recommendedName>
        <fullName evidence="6">LRRCT domain-containing protein</fullName>
    </recommendedName>
</protein>
<dbReference type="EnsemblMetazoa" id="CapteT217857">
    <property type="protein sequence ID" value="CapteP217857"/>
    <property type="gene ID" value="CapteG217857"/>
</dbReference>
<feature type="chain" id="PRO_5008789074" description="LRRCT domain-containing protein" evidence="2">
    <location>
        <begin position="22"/>
        <end position="231"/>
    </location>
</feature>
<dbReference type="EMBL" id="KB292365">
    <property type="protein sequence ID" value="ELU17717.1"/>
    <property type="molecule type" value="Genomic_DNA"/>
</dbReference>
<dbReference type="STRING" id="283909.R7VGP1"/>
<reference evidence="3 5" key="2">
    <citation type="journal article" date="2013" name="Nature">
        <title>Insights into bilaterian evolution from three spiralian genomes.</title>
        <authorList>
            <person name="Simakov O."/>
            <person name="Marletaz F."/>
            <person name="Cho S.J."/>
            <person name="Edsinger-Gonzales E."/>
            <person name="Havlak P."/>
            <person name="Hellsten U."/>
            <person name="Kuo D.H."/>
            <person name="Larsson T."/>
            <person name="Lv J."/>
            <person name="Arendt D."/>
            <person name="Savage R."/>
            <person name="Osoegawa K."/>
            <person name="de Jong P."/>
            <person name="Grimwood J."/>
            <person name="Chapman J.A."/>
            <person name="Shapiro H."/>
            <person name="Aerts A."/>
            <person name="Otillar R.P."/>
            <person name="Terry A.Y."/>
            <person name="Boore J.L."/>
            <person name="Grigoriev I.V."/>
            <person name="Lindberg D.R."/>
            <person name="Seaver E.C."/>
            <person name="Weisblat D.A."/>
            <person name="Putnam N.H."/>
            <person name="Rokhsar D.S."/>
        </authorList>
    </citation>
    <scope>NUCLEOTIDE SEQUENCE</scope>
    <source>
        <strain evidence="3 5">I ESC-2004</strain>
    </source>
</reference>
<dbReference type="GO" id="GO:0031012">
    <property type="term" value="C:extracellular matrix"/>
    <property type="evidence" value="ECO:0007669"/>
    <property type="project" value="TreeGrafter"/>
</dbReference>
<evidence type="ECO:0000313" key="5">
    <source>
        <dbReference type="Proteomes" id="UP000014760"/>
    </source>
</evidence>
<dbReference type="InterPro" id="IPR050328">
    <property type="entry name" value="Dev_Immune_Receptor"/>
</dbReference>
<dbReference type="PANTHER" id="PTHR24373">
    <property type="entry name" value="SLIT RELATED LEUCINE-RICH REPEAT NEURONAL PROTEIN"/>
    <property type="match status" value="1"/>
</dbReference>
<reference evidence="4" key="3">
    <citation type="submission" date="2015-06" db="UniProtKB">
        <authorList>
            <consortium name="EnsemblMetazoa"/>
        </authorList>
    </citation>
    <scope>IDENTIFICATION</scope>
</reference>
<accession>R7VGP1</accession>
<dbReference type="InterPro" id="IPR001611">
    <property type="entry name" value="Leu-rich_rpt"/>
</dbReference>
<evidence type="ECO:0000256" key="1">
    <source>
        <dbReference type="ARBA" id="ARBA00022729"/>
    </source>
</evidence>
<reference evidence="5" key="1">
    <citation type="submission" date="2012-12" db="EMBL/GenBank/DDBJ databases">
        <authorList>
            <person name="Hellsten U."/>
            <person name="Grimwood J."/>
            <person name="Chapman J.A."/>
            <person name="Shapiro H."/>
            <person name="Aerts A."/>
            <person name="Otillar R.P."/>
            <person name="Terry A.Y."/>
            <person name="Boore J.L."/>
            <person name="Simakov O."/>
            <person name="Marletaz F."/>
            <person name="Cho S.-J."/>
            <person name="Edsinger-Gonzales E."/>
            <person name="Havlak P."/>
            <person name="Kuo D.-H."/>
            <person name="Larsson T."/>
            <person name="Lv J."/>
            <person name="Arendt D."/>
            <person name="Savage R."/>
            <person name="Osoegawa K."/>
            <person name="de Jong P."/>
            <person name="Lindberg D.R."/>
            <person name="Seaver E.C."/>
            <person name="Weisblat D.A."/>
            <person name="Putnam N.H."/>
            <person name="Grigoriev I.V."/>
            <person name="Rokhsar D.S."/>
        </authorList>
    </citation>
    <scope>NUCLEOTIDE SEQUENCE</scope>
    <source>
        <strain evidence="5">I ESC-2004</strain>
    </source>
</reference>